<dbReference type="AlphaFoldDB" id="A0A1G5IB57"/>
<name>A0A1G5IB57_9BACT</name>
<dbReference type="SUPFAM" id="SSF141371">
    <property type="entry name" value="PilZ domain-like"/>
    <property type="match status" value="1"/>
</dbReference>
<keyword evidence="3" id="KW-1185">Reference proteome</keyword>
<dbReference type="Pfam" id="PF07238">
    <property type="entry name" value="PilZ"/>
    <property type="match status" value="1"/>
</dbReference>
<proteinExistence type="predicted"/>
<dbReference type="OrthoDB" id="5420957at2"/>
<dbReference type="EMBL" id="FMUX01000018">
    <property type="protein sequence ID" value="SCY72900.1"/>
    <property type="molecule type" value="Genomic_DNA"/>
</dbReference>
<protein>
    <submittedName>
        <fullName evidence="2">PilZ domain-containing protein</fullName>
    </submittedName>
</protein>
<evidence type="ECO:0000259" key="1">
    <source>
        <dbReference type="Pfam" id="PF07238"/>
    </source>
</evidence>
<accession>A0A1G5IB57</accession>
<feature type="domain" description="PilZ" evidence="1">
    <location>
        <begin position="47"/>
        <end position="135"/>
    </location>
</feature>
<evidence type="ECO:0000313" key="2">
    <source>
        <dbReference type="EMBL" id="SCY72900.1"/>
    </source>
</evidence>
<reference evidence="2 3" key="1">
    <citation type="submission" date="2016-10" db="EMBL/GenBank/DDBJ databases">
        <authorList>
            <person name="de Groot N.N."/>
        </authorList>
    </citation>
    <scope>NUCLEOTIDE SEQUENCE [LARGE SCALE GENOMIC DNA]</scope>
    <source>
        <strain evidence="2 3">AA1</strain>
    </source>
</reference>
<gene>
    <name evidence="2" type="ORF">SAMN05216233_118107</name>
</gene>
<dbReference type="Proteomes" id="UP000198870">
    <property type="component" value="Unassembled WGS sequence"/>
</dbReference>
<organism evidence="2 3">
    <name type="scientific">Desulfoluna spongiiphila</name>
    <dbReference type="NCBI Taxonomy" id="419481"/>
    <lineage>
        <taxon>Bacteria</taxon>
        <taxon>Pseudomonadati</taxon>
        <taxon>Thermodesulfobacteriota</taxon>
        <taxon>Desulfobacteria</taxon>
        <taxon>Desulfobacterales</taxon>
        <taxon>Desulfolunaceae</taxon>
        <taxon>Desulfoluna</taxon>
    </lineage>
</organism>
<dbReference type="RefSeq" id="WP_092213562.1">
    <property type="nucleotide sequence ID" value="NZ_FMUX01000018.1"/>
</dbReference>
<evidence type="ECO:0000313" key="3">
    <source>
        <dbReference type="Proteomes" id="UP000198870"/>
    </source>
</evidence>
<dbReference type="InterPro" id="IPR009875">
    <property type="entry name" value="PilZ_domain"/>
</dbReference>
<dbReference type="Gene3D" id="2.40.10.220">
    <property type="entry name" value="predicted glycosyltransferase like domains"/>
    <property type="match status" value="1"/>
</dbReference>
<sequence length="152" mass="16938">MEKRSKVKREMSLSEATSRLISHILKMGQGEIMDLLELVEKKNFEKKRKSPRFEYYGEAVYVVKGRAYTGFIKNISTEGVFIDTPDVADAGEKIILSFELPEGEHIRISGTVVRGEGTGFAVSFDRTIDGNLSRLKRPAAEPEAAGQLSRGK</sequence>
<dbReference type="GO" id="GO:0035438">
    <property type="term" value="F:cyclic-di-GMP binding"/>
    <property type="evidence" value="ECO:0007669"/>
    <property type="project" value="InterPro"/>
</dbReference>